<proteinExistence type="predicted"/>
<evidence type="ECO:0000313" key="6">
    <source>
        <dbReference type="EMBL" id="ROI16061.1"/>
    </source>
</evidence>
<dbReference type="Proteomes" id="UP000281406">
    <property type="component" value="Unassembled WGS sequence"/>
</dbReference>
<dbReference type="Pfam" id="PF08686">
    <property type="entry name" value="PLAC"/>
    <property type="match status" value="1"/>
</dbReference>
<protein>
    <submittedName>
        <fullName evidence="6">Thrombospondin type-1 domain-containing protein 4</fullName>
    </submittedName>
</protein>
<dbReference type="Gene3D" id="2.20.100.10">
    <property type="entry name" value="Thrombospondin type-1 (TSP1) repeat"/>
    <property type="match status" value="1"/>
</dbReference>
<dbReference type="InterPro" id="IPR010909">
    <property type="entry name" value="PLAC"/>
</dbReference>
<dbReference type="OrthoDB" id="10062690at2759"/>
<evidence type="ECO:0000313" key="7">
    <source>
        <dbReference type="Proteomes" id="UP000281406"/>
    </source>
</evidence>
<keyword evidence="7" id="KW-1185">Reference proteome</keyword>
<evidence type="ECO:0000256" key="2">
    <source>
        <dbReference type="ARBA" id="ARBA00022525"/>
    </source>
</evidence>
<comment type="subcellular location">
    <subcellularLocation>
        <location evidence="1">Secreted</location>
    </subcellularLocation>
</comment>
<dbReference type="PROSITE" id="PS50900">
    <property type="entry name" value="PLAC"/>
    <property type="match status" value="1"/>
</dbReference>
<name>A0A3N0XH25_ANAGA</name>
<dbReference type="InterPro" id="IPR036383">
    <property type="entry name" value="TSP1_rpt_sf"/>
</dbReference>
<feature type="domain" description="PLAC" evidence="5">
    <location>
        <begin position="83"/>
        <end position="120"/>
    </location>
</feature>
<dbReference type="AlphaFoldDB" id="A0A3N0XH25"/>
<keyword evidence="2" id="KW-0964">Secreted</keyword>
<gene>
    <name evidence="6" type="ORF">DPX16_14273</name>
</gene>
<dbReference type="FunFam" id="2.20.100.10:FF:000005">
    <property type="entry name" value="ADAM metallopeptidase with thrombospondin type 1 motif 9"/>
    <property type="match status" value="1"/>
</dbReference>
<dbReference type="InterPro" id="IPR000884">
    <property type="entry name" value="TSP1_rpt"/>
</dbReference>
<dbReference type="PROSITE" id="PS50092">
    <property type="entry name" value="TSP1"/>
    <property type="match status" value="1"/>
</dbReference>
<dbReference type="GO" id="GO:0005576">
    <property type="term" value="C:extracellular region"/>
    <property type="evidence" value="ECO:0007669"/>
    <property type="project" value="UniProtKB-SubCell"/>
</dbReference>
<evidence type="ECO:0000256" key="4">
    <source>
        <dbReference type="ARBA" id="ARBA00022737"/>
    </source>
</evidence>
<organism evidence="6 7">
    <name type="scientific">Anabarilius grahami</name>
    <name type="common">Kanglang fish</name>
    <name type="synonym">Barilius grahami</name>
    <dbReference type="NCBI Taxonomy" id="495550"/>
    <lineage>
        <taxon>Eukaryota</taxon>
        <taxon>Metazoa</taxon>
        <taxon>Chordata</taxon>
        <taxon>Craniata</taxon>
        <taxon>Vertebrata</taxon>
        <taxon>Euteleostomi</taxon>
        <taxon>Actinopterygii</taxon>
        <taxon>Neopterygii</taxon>
        <taxon>Teleostei</taxon>
        <taxon>Ostariophysi</taxon>
        <taxon>Cypriniformes</taxon>
        <taxon>Xenocyprididae</taxon>
        <taxon>Xenocypridinae</taxon>
        <taxon>Xenocypridinae incertae sedis</taxon>
        <taxon>Anabarilius</taxon>
    </lineage>
</organism>
<dbReference type="SUPFAM" id="SSF82895">
    <property type="entry name" value="TSP-1 type 1 repeat"/>
    <property type="match status" value="1"/>
</dbReference>
<keyword evidence="4" id="KW-0677">Repeat</keyword>
<keyword evidence="3" id="KW-0732">Signal</keyword>
<evidence type="ECO:0000256" key="1">
    <source>
        <dbReference type="ARBA" id="ARBA00004613"/>
    </source>
</evidence>
<reference evidence="6 7" key="1">
    <citation type="submission" date="2018-10" db="EMBL/GenBank/DDBJ databases">
        <title>Genome assembly for a Yunnan-Guizhou Plateau 3E fish, Anabarilius grahami (Regan), and its evolutionary and genetic applications.</title>
        <authorList>
            <person name="Jiang W."/>
        </authorList>
    </citation>
    <scope>NUCLEOTIDE SEQUENCE [LARGE SCALE GENOMIC DNA]</scope>
    <source>
        <strain evidence="6">AG-KIZ</strain>
        <tissue evidence="6">Muscle</tissue>
    </source>
</reference>
<accession>A0A3N0XH25</accession>
<dbReference type="Pfam" id="PF19030">
    <property type="entry name" value="TSP1_ADAMTS"/>
    <property type="match status" value="1"/>
</dbReference>
<sequence length="129" mass="14941">MCVFVCSWDVGEWSECSKTCGPGFQYRQVICQRTQGHHGNSTVVVATSHCDNTEMPETTTVCQLKICSEWQIRSDWTEVCECVYESCRDMYYNCVVVVQARLCVYSYYRTTCCASCSRVIQRDTLHRIR</sequence>
<evidence type="ECO:0000256" key="3">
    <source>
        <dbReference type="ARBA" id="ARBA00022729"/>
    </source>
</evidence>
<evidence type="ECO:0000259" key="5">
    <source>
        <dbReference type="PROSITE" id="PS50900"/>
    </source>
</evidence>
<dbReference type="EMBL" id="RJVU01075617">
    <property type="protein sequence ID" value="ROI16061.1"/>
    <property type="molecule type" value="Genomic_DNA"/>
</dbReference>
<comment type="caution">
    <text evidence="6">The sequence shown here is derived from an EMBL/GenBank/DDBJ whole genome shotgun (WGS) entry which is preliminary data.</text>
</comment>